<evidence type="ECO:0000256" key="2">
    <source>
        <dbReference type="ARBA" id="ARBA00023027"/>
    </source>
</evidence>
<dbReference type="OrthoDB" id="9791689at2"/>
<dbReference type="PANTHER" id="PTHR43476:SF4">
    <property type="entry name" value="BLR0106 PROTEIN"/>
    <property type="match status" value="1"/>
</dbReference>
<dbReference type="GO" id="GO:0071949">
    <property type="term" value="F:FAD binding"/>
    <property type="evidence" value="ECO:0007669"/>
    <property type="project" value="InterPro"/>
</dbReference>
<proteinExistence type="predicted"/>
<keyword evidence="2" id="KW-0520">NAD</keyword>
<dbReference type="InterPro" id="IPR002938">
    <property type="entry name" value="FAD-bd"/>
</dbReference>
<evidence type="ECO:0000256" key="1">
    <source>
        <dbReference type="ARBA" id="ARBA00023002"/>
    </source>
</evidence>
<keyword evidence="1" id="KW-0560">Oxidoreductase</keyword>
<dbReference type="Proteomes" id="UP000266934">
    <property type="component" value="Chromosome"/>
</dbReference>
<name>A0A348FYY9_9HYPH</name>
<dbReference type="EMBL" id="AP018907">
    <property type="protein sequence ID" value="BBF92522.1"/>
    <property type="molecule type" value="Genomic_DNA"/>
</dbReference>
<accession>A0A348FYY9</accession>
<dbReference type="PRINTS" id="PR00420">
    <property type="entry name" value="RNGMNOXGNASE"/>
</dbReference>
<dbReference type="SUPFAM" id="SSF54373">
    <property type="entry name" value="FAD-linked reductases, C-terminal domain"/>
    <property type="match status" value="1"/>
</dbReference>
<dbReference type="KEGG" id="blag:BLTE_12070"/>
<protein>
    <submittedName>
        <fullName evidence="4">4-hydroxybenzoate 3-monooxygenase</fullName>
    </submittedName>
</protein>
<dbReference type="RefSeq" id="WP_126398465.1">
    <property type="nucleotide sequence ID" value="NZ_AP018907.1"/>
</dbReference>
<dbReference type="NCBIfam" id="NF006091">
    <property type="entry name" value="PRK08243.1"/>
    <property type="match status" value="1"/>
</dbReference>
<dbReference type="GO" id="GO:0004497">
    <property type="term" value="F:monooxygenase activity"/>
    <property type="evidence" value="ECO:0007669"/>
    <property type="project" value="UniProtKB-KW"/>
</dbReference>
<dbReference type="Pfam" id="PF01494">
    <property type="entry name" value="FAD_binding_3"/>
    <property type="match status" value="1"/>
</dbReference>
<evidence type="ECO:0000313" key="4">
    <source>
        <dbReference type="EMBL" id="BBF92522.1"/>
    </source>
</evidence>
<dbReference type="Gene3D" id="3.30.9.10">
    <property type="entry name" value="D-Amino Acid Oxidase, subunit A, domain 2"/>
    <property type="match status" value="1"/>
</dbReference>
<dbReference type="SUPFAM" id="SSF51905">
    <property type="entry name" value="FAD/NAD(P)-binding domain"/>
    <property type="match status" value="1"/>
</dbReference>
<evidence type="ECO:0000313" key="5">
    <source>
        <dbReference type="Proteomes" id="UP000266934"/>
    </source>
</evidence>
<dbReference type="Gene3D" id="3.50.50.60">
    <property type="entry name" value="FAD/NAD(P)-binding domain"/>
    <property type="match status" value="1"/>
</dbReference>
<dbReference type="InterPro" id="IPR050631">
    <property type="entry name" value="PheA/TfdB_FAD_monoxygenase"/>
</dbReference>
<keyword evidence="5" id="KW-1185">Reference proteome</keyword>
<keyword evidence="4" id="KW-0503">Monooxygenase</keyword>
<feature type="domain" description="FAD-binding" evidence="3">
    <location>
        <begin position="2"/>
        <end position="344"/>
    </location>
</feature>
<reference evidence="4 5" key="1">
    <citation type="submission" date="2018-08" db="EMBL/GenBank/DDBJ databases">
        <title>Complete genome sequencing of Blastochloris tepida GI.</title>
        <authorList>
            <person name="Tsukatani Y."/>
            <person name="Mori H."/>
        </authorList>
    </citation>
    <scope>NUCLEOTIDE SEQUENCE [LARGE SCALE GENOMIC DNA]</scope>
    <source>
        <strain evidence="4 5">GI</strain>
    </source>
</reference>
<organism evidence="4 5">
    <name type="scientific">Blastochloris tepida</name>
    <dbReference type="NCBI Taxonomy" id="2233851"/>
    <lineage>
        <taxon>Bacteria</taxon>
        <taxon>Pseudomonadati</taxon>
        <taxon>Pseudomonadota</taxon>
        <taxon>Alphaproteobacteria</taxon>
        <taxon>Hyphomicrobiales</taxon>
        <taxon>Blastochloridaceae</taxon>
        <taxon>Blastochloris</taxon>
    </lineage>
</organism>
<sequence>MRTQVGIVGAGPGGLLLAHLLQREGIESIVLETASRAAVEGRVRASVLEYGTARLLVQAGVGARMEREALVQHGIVLRFGGVPHRINFAELVDGRGVVVWGQHEVVKDLIAARLDAGGDIRFDVSDVALADIESKRPSIRFRHGGENHVVECDVIAGCDGFHGISRGAIPGGALQVFERLYPFAWLGIMADAPPPADELVYAHHPSGFALASMRSQRISRLYIQVSPGEDLAYWSDARIWDELDQRLVGPDGGFTLAEGPVLQRGITLLRSFVVEPMRYGRLFLVGDSAHVVPPTGAKGMNLAIADAAVLARGLVALFKTGDTALVDHYSEVCLRRVWAAEHFSWWMTRLLHRGPFDTPFDQRRQLAELDRLVSSPAAAAALAEAYVGRPLEHA</sequence>
<dbReference type="InterPro" id="IPR036188">
    <property type="entry name" value="FAD/NAD-bd_sf"/>
</dbReference>
<dbReference type="PANTHER" id="PTHR43476">
    <property type="entry name" value="3-(3-HYDROXY-PHENYL)PROPIONATE/3-HYDROXYCINNAMIC ACID HYDROXYLASE"/>
    <property type="match status" value="1"/>
</dbReference>
<evidence type="ECO:0000259" key="3">
    <source>
        <dbReference type="Pfam" id="PF01494"/>
    </source>
</evidence>
<gene>
    <name evidence="4" type="primary">pobA</name>
    <name evidence="4" type="ORF">BLTE_12070</name>
</gene>
<dbReference type="AlphaFoldDB" id="A0A348FYY9"/>